<keyword evidence="5" id="KW-1185">Reference proteome</keyword>
<accession>A0A918CFC7</accession>
<dbReference type="PANTHER" id="PTHR43248">
    <property type="entry name" value="2-SUCCINYL-6-HYDROXY-2,4-CYCLOHEXADIENE-1-CARBOXYLATE SYNTHASE"/>
    <property type="match status" value="1"/>
</dbReference>
<dbReference type="Proteomes" id="UP000603865">
    <property type="component" value="Unassembled WGS sequence"/>
</dbReference>
<dbReference type="PRINTS" id="PR00793">
    <property type="entry name" value="PROAMNOPTASE"/>
</dbReference>
<organism evidence="4 5">
    <name type="scientific">Deinococcus ruber</name>
    <dbReference type="NCBI Taxonomy" id="1848197"/>
    <lineage>
        <taxon>Bacteria</taxon>
        <taxon>Thermotogati</taxon>
        <taxon>Deinococcota</taxon>
        <taxon>Deinococci</taxon>
        <taxon>Deinococcales</taxon>
        <taxon>Deinococcaceae</taxon>
        <taxon>Deinococcus</taxon>
    </lineage>
</organism>
<evidence type="ECO:0000313" key="5">
    <source>
        <dbReference type="Proteomes" id="UP000603865"/>
    </source>
</evidence>
<dbReference type="Gene3D" id="3.40.50.1820">
    <property type="entry name" value="alpha/beta hydrolase"/>
    <property type="match status" value="1"/>
</dbReference>
<dbReference type="PANTHER" id="PTHR43248:SF2">
    <property type="entry name" value="PROLYL AMINOPEPTIDASE"/>
    <property type="match status" value="1"/>
</dbReference>
<dbReference type="AlphaFoldDB" id="A0A918CFC7"/>
<dbReference type="InterPro" id="IPR029058">
    <property type="entry name" value="AB_hydrolase_fold"/>
</dbReference>
<sequence>MPQPYRLAGLLLTDHEFNVPLDHTQPDGPQISVFAREVADPDGKDRPFLVYFQGGPGFEAVRPTGASGWMKRALRDYRILLLDQRGTGRSTPVGTLPGMSAEEQVAYLRHFRADAIVRDAELIRQALGVDTWSVLGQSFGGFCVVTYLSSAPQGLREAFITGGLPPIGRPTEEIYRATYQRVADRNRRFYARYPQHLDTVRAIHTRLNSEDVRLPSGDRLTSERFRQIGQGLGMQRGLEHVFYLLDQPFGSSAFLHDIEAEFSFARNPLYAALHEACYADGVVSAWAAQREYPDSFPTEWFTGEMVYPWMFEQSAALRPLAQAAEQLAHEPWPKLYDAERLRANTVPVAAAVYANDMYVERVYSEETAALIGNLRMWLTNEYEHNGLGTDGERVLDHLIELIKEPI</sequence>
<dbReference type="GO" id="GO:0008233">
    <property type="term" value="F:peptidase activity"/>
    <property type="evidence" value="ECO:0007669"/>
    <property type="project" value="InterPro"/>
</dbReference>
<protein>
    <submittedName>
        <fullName evidence="4">Proline iminopeptidase Pip</fullName>
    </submittedName>
</protein>
<dbReference type="InterPro" id="IPR000073">
    <property type="entry name" value="AB_hydrolase_1"/>
</dbReference>
<dbReference type="InterPro" id="IPR051601">
    <property type="entry name" value="Serine_prot/Carboxylest_S33"/>
</dbReference>
<dbReference type="GO" id="GO:0006508">
    <property type="term" value="P:proteolysis"/>
    <property type="evidence" value="ECO:0007669"/>
    <property type="project" value="InterPro"/>
</dbReference>
<gene>
    <name evidence="4" type="primary">pip</name>
    <name evidence="4" type="ORF">GCM10008957_33940</name>
</gene>
<evidence type="ECO:0000256" key="1">
    <source>
        <dbReference type="ARBA" id="ARBA00010088"/>
    </source>
</evidence>
<feature type="domain" description="AB hydrolase-1" evidence="3">
    <location>
        <begin position="49"/>
        <end position="195"/>
    </location>
</feature>
<comment type="caution">
    <text evidence="4">The sequence shown here is derived from an EMBL/GenBank/DDBJ whole genome shotgun (WGS) entry which is preliminary data.</text>
</comment>
<proteinExistence type="inferred from homology"/>
<comment type="similarity">
    <text evidence="1">Belongs to the peptidase S33 family.</text>
</comment>
<dbReference type="Pfam" id="PF00561">
    <property type="entry name" value="Abhydrolase_1"/>
    <property type="match status" value="1"/>
</dbReference>
<evidence type="ECO:0000313" key="4">
    <source>
        <dbReference type="EMBL" id="GGR18548.1"/>
    </source>
</evidence>
<dbReference type="SUPFAM" id="SSF53474">
    <property type="entry name" value="alpha/beta-Hydrolases"/>
    <property type="match status" value="1"/>
</dbReference>
<evidence type="ECO:0000256" key="2">
    <source>
        <dbReference type="ARBA" id="ARBA00022801"/>
    </source>
</evidence>
<dbReference type="EMBL" id="BMQL01000022">
    <property type="protein sequence ID" value="GGR18548.1"/>
    <property type="molecule type" value="Genomic_DNA"/>
</dbReference>
<reference evidence="4" key="2">
    <citation type="submission" date="2020-09" db="EMBL/GenBank/DDBJ databases">
        <authorList>
            <person name="Sun Q."/>
            <person name="Ohkuma M."/>
        </authorList>
    </citation>
    <scope>NUCLEOTIDE SEQUENCE</scope>
    <source>
        <strain evidence="4">JCM 31311</strain>
    </source>
</reference>
<keyword evidence="2" id="KW-0378">Hydrolase</keyword>
<dbReference type="InterPro" id="IPR002410">
    <property type="entry name" value="Peptidase_S33"/>
</dbReference>
<dbReference type="RefSeq" id="WP_189091698.1">
    <property type="nucleotide sequence ID" value="NZ_BMQL01000022.1"/>
</dbReference>
<name>A0A918CFC7_9DEIO</name>
<evidence type="ECO:0000259" key="3">
    <source>
        <dbReference type="Pfam" id="PF00561"/>
    </source>
</evidence>
<reference evidence="4" key="1">
    <citation type="journal article" date="2014" name="Int. J. Syst. Evol. Microbiol.">
        <title>Complete genome sequence of Corynebacterium casei LMG S-19264T (=DSM 44701T), isolated from a smear-ripened cheese.</title>
        <authorList>
            <consortium name="US DOE Joint Genome Institute (JGI-PGF)"/>
            <person name="Walter F."/>
            <person name="Albersmeier A."/>
            <person name="Kalinowski J."/>
            <person name="Ruckert C."/>
        </authorList>
    </citation>
    <scope>NUCLEOTIDE SEQUENCE</scope>
    <source>
        <strain evidence="4">JCM 31311</strain>
    </source>
</reference>